<accession>A0A4U3KWY6</accession>
<sequence length="63" mass="7532">MENIETGVLVDMMISYRNMEAFNDMMKFIRQSPRYVLSTVMVQEQYAFALNRAGNKKIRQMKY</sequence>
<dbReference type="AlphaFoldDB" id="A0A4U3KWY6"/>
<reference evidence="2 3" key="1">
    <citation type="submission" date="2019-05" db="EMBL/GenBank/DDBJ databases">
        <title>Panacibacter sp. strain 17mud1-8 Genome sequencing and assembly.</title>
        <authorList>
            <person name="Chhetri G."/>
        </authorList>
    </citation>
    <scope>NUCLEOTIDE SEQUENCE [LARGE SCALE GENOMIC DNA]</scope>
    <source>
        <strain evidence="2 3">17mud1-8</strain>
    </source>
</reference>
<keyword evidence="3" id="KW-1185">Reference proteome</keyword>
<dbReference type="OrthoDB" id="9815193at2"/>
<name>A0A4U3KWY6_9BACT</name>
<dbReference type="EMBL" id="SZQL01000013">
    <property type="protein sequence ID" value="TKK66902.1"/>
    <property type="molecule type" value="Genomic_DNA"/>
</dbReference>
<organism evidence="2 3">
    <name type="scientific">Ilyomonas limi</name>
    <dbReference type="NCBI Taxonomy" id="2575867"/>
    <lineage>
        <taxon>Bacteria</taxon>
        <taxon>Pseudomonadati</taxon>
        <taxon>Bacteroidota</taxon>
        <taxon>Chitinophagia</taxon>
        <taxon>Chitinophagales</taxon>
        <taxon>Chitinophagaceae</taxon>
        <taxon>Ilyomonas</taxon>
    </lineage>
</organism>
<evidence type="ECO:0000313" key="3">
    <source>
        <dbReference type="Proteomes" id="UP000305848"/>
    </source>
</evidence>
<gene>
    <name evidence="2" type="ORF">FC093_15485</name>
</gene>
<proteinExistence type="predicted"/>
<protein>
    <submittedName>
        <fullName evidence="2">DUF4071 domain-containing protein</fullName>
    </submittedName>
</protein>
<feature type="domain" description="MAP3K TRAFs-binding" evidence="1">
    <location>
        <begin position="5"/>
        <end position="60"/>
    </location>
</feature>
<dbReference type="InterPro" id="IPR025136">
    <property type="entry name" value="MAP3K_TRAF-bd"/>
</dbReference>
<comment type="caution">
    <text evidence="2">The sequence shown here is derived from an EMBL/GenBank/DDBJ whole genome shotgun (WGS) entry which is preliminary data.</text>
</comment>
<dbReference type="Pfam" id="PF13281">
    <property type="entry name" value="MAP3K_TRAF_bd"/>
    <property type="match status" value="1"/>
</dbReference>
<evidence type="ECO:0000313" key="2">
    <source>
        <dbReference type="EMBL" id="TKK66902.1"/>
    </source>
</evidence>
<evidence type="ECO:0000259" key="1">
    <source>
        <dbReference type="Pfam" id="PF13281"/>
    </source>
</evidence>
<dbReference type="Proteomes" id="UP000305848">
    <property type="component" value="Unassembled WGS sequence"/>
</dbReference>